<dbReference type="PANTHER" id="PTHR24103">
    <property type="entry name" value="E3 UBIQUITIN-PROTEIN LIGASE TRIM"/>
    <property type="match status" value="1"/>
</dbReference>
<comment type="caution">
    <text evidence="9">The sequence shown here is derived from an EMBL/GenBank/DDBJ whole genome shotgun (WGS) entry which is preliminary data.</text>
</comment>
<dbReference type="InterPro" id="IPR001841">
    <property type="entry name" value="Znf_RING"/>
</dbReference>
<dbReference type="SMART" id="SM00449">
    <property type="entry name" value="SPRY"/>
    <property type="match status" value="1"/>
</dbReference>
<dbReference type="InterPro" id="IPR017907">
    <property type="entry name" value="Znf_RING_CS"/>
</dbReference>
<evidence type="ECO:0000256" key="3">
    <source>
        <dbReference type="ARBA" id="ARBA00022833"/>
    </source>
</evidence>
<evidence type="ECO:0000256" key="2">
    <source>
        <dbReference type="ARBA" id="ARBA00022771"/>
    </source>
</evidence>
<dbReference type="InterPro" id="IPR003879">
    <property type="entry name" value="Butyrophylin_SPRY"/>
</dbReference>
<dbReference type="EMBL" id="BFAA01006744">
    <property type="protein sequence ID" value="GCB64189.1"/>
    <property type="molecule type" value="Genomic_DNA"/>
</dbReference>
<dbReference type="Gene3D" id="2.60.120.920">
    <property type="match status" value="1"/>
</dbReference>
<dbReference type="PRINTS" id="PR01407">
    <property type="entry name" value="BUTYPHLNCDUF"/>
</dbReference>
<dbReference type="PROSITE" id="PS50188">
    <property type="entry name" value="B302_SPRY"/>
    <property type="match status" value="1"/>
</dbReference>
<dbReference type="InterPro" id="IPR003613">
    <property type="entry name" value="Ubox_domain"/>
</dbReference>
<dbReference type="GO" id="GO:0008270">
    <property type="term" value="F:zinc ion binding"/>
    <property type="evidence" value="ECO:0007669"/>
    <property type="project" value="UniProtKB-KW"/>
</dbReference>
<name>A0A401NTL1_SCYTO</name>
<dbReference type="OrthoDB" id="6270329at2759"/>
<dbReference type="Pfam" id="PF13765">
    <property type="entry name" value="PRY"/>
    <property type="match status" value="1"/>
</dbReference>
<dbReference type="SMART" id="SM00336">
    <property type="entry name" value="BBOX"/>
    <property type="match status" value="1"/>
</dbReference>
<evidence type="ECO:0008006" key="11">
    <source>
        <dbReference type="Google" id="ProtNLM"/>
    </source>
</evidence>
<evidence type="ECO:0000256" key="1">
    <source>
        <dbReference type="ARBA" id="ARBA00022723"/>
    </source>
</evidence>
<gene>
    <name evidence="9" type="ORF">scyTo_0013298</name>
</gene>
<evidence type="ECO:0000256" key="4">
    <source>
        <dbReference type="PROSITE-ProRule" id="PRU00024"/>
    </source>
</evidence>
<feature type="coiled-coil region" evidence="5">
    <location>
        <begin position="62"/>
        <end position="89"/>
    </location>
</feature>
<dbReference type="SMART" id="SM00589">
    <property type="entry name" value="PRY"/>
    <property type="match status" value="1"/>
</dbReference>
<reference evidence="9 10" key="1">
    <citation type="journal article" date="2018" name="Nat. Ecol. Evol.">
        <title>Shark genomes provide insights into elasmobranch evolution and the origin of vertebrates.</title>
        <authorList>
            <person name="Hara Y"/>
            <person name="Yamaguchi K"/>
            <person name="Onimaru K"/>
            <person name="Kadota M"/>
            <person name="Koyanagi M"/>
            <person name="Keeley SD"/>
            <person name="Tatsumi K"/>
            <person name="Tanaka K"/>
            <person name="Motone F"/>
            <person name="Kageyama Y"/>
            <person name="Nozu R"/>
            <person name="Adachi N"/>
            <person name="Nishimura O"/>
            <person name="Nakagawa R"/>
            <person name="Tanegashima C"/>
            <person name="Kiyatake I"/>
            <person name="Matsumoto R"/>
            <person name="Murakumo K"/>
            <person name="Nishida K"/>
            <person name="Terakita A"/>
            <person name="Kuratani S"/>
            <person name="Sato K"/>
            <person name="Hyodo S Kuraku.S."/>
        </authorList>
    </citation>
    <scope>NUCLEOTIDE SEQUENCE [LARGE SCALE GENOMIC DNA]</scope>
</reference>
<keyword evidence="10" id="KW-1185">Reference proteome</keyword>
<evidence type="ECO:0000313" key="9">
    <source>
        <dbReference type="EMBL" id="GCB64189.1"/>
    </source>
</evidence>
<keyword evidence="1" id="KW-0479">Metal-binding</keyword>
<keyword evidence="5" id="KW-0175">Coiled coil</keyword>
<dbReference type="Pfam" id="PF00643">
    <property type="entry name" value="zf-B_box"/>
    <property type="match status" value="1"/>
</dbReference>
<dbReference type="Pfam" id="PF15227">
    <property type="entry name" value="zf-C3HC4_4"/>
    <property type="match status" value="1"/>
</dbReference>
<dbReference type="Pfam" id="PF00622">
    <property type="entry name" value="SPRY"/>
    <property type="match status" value="1"/>
</dbReference>
<accession>A0A401NTL1</accession>
<feature type="domain" description="B30.2/SPRY" evidence="8">
    <location>
        <begin position="165"/>
        <end position="357"/>
    </location>
</feature>
<dbReference type="PROSITE" id="PS50119">
    <property type="entry name" value="ZF_BBOX"/>
    <property type="match status" value="1"/>
</dbReference>
<evidence type="ECO:0000259" key="7">
    <source>
        <dbReference type="PROSITE" id="PS50119"/>
    </source>
</evidence>
<organism evidence="9 10">
    <name type="scientific">Scyliorhinus torazame</name>
    <name type="common">Cloudy catshark</name>
    <name type="synonym">Catulus torazame</name>
    <dbReference type="NCBI Taxonomy" id="75743"/>
    <lineage>
        <taxon>Eukaryota</taxon>
        <taxon>Metazoa</taxon>
        <taxon>Chordata</taxon>
        <taxon>Craniata</taxon>
        <taxon>Vertebrata</taxon>
        <taxon>Chondrichthyes</taxon>
        <taxon>Elasmobranchii</taxon>
        <taxon>Galeomorphii</taxon>
        <taxon>Galeoidea</taxon>
        <taxon>Carcharhiniformes</taxon>
        <taxon>Scyliorhinidae</taxon>
        <taxon>Scyliorhinus</taxon>
    </lineage>
</organism>
<dbReference type="PROSITE" id="PS00518">
    <property type="entry name" value="ZF_RING_1"/>
    <property type="match status" value="1"/>
</dbReference>
<dbReference type="GO" id="GO:0016567">
    <property type="term" value="P:protein ubiquitination"/>
    <property type="evidence" value="ECO:0007669"/>
    <property type="project" value="InterPro"/>
</dbReference>
<dbReference type="SMART" id="SM00184">
    <property type="entry name" value="RING"/>
    <property type="match status" value="1"/>
</dbReference>
<feature type="domain" description="B box-type" evidence="7">
    <location>
        <begin position="87"/>
        <end position="128"/>
    </location>
</feature>
<dbReference type="InterPro" id="IPR001870">
    <property type="entry name" value="B30.2/SPRY"/>
</dbReference>
<keyword evidence="3" id="KW-0862">Zinc</keyword>
<sequence>MASRQQEESWTDEAICPICLDFFTDPVSLECGHNFCRSCIAQCWEKERNSCPECRQEFPERILRANRVLANLSEKAQKLKLNQKEKESKLHCEEHQEELKLFCETDKKLICVNCVDSQEHREHRFILIQKAVEIYKEEASRKRRISDQDNDLSLADGVLTFEKFNGPLPFPVWREMLDSINPVSVTLDIDTANPLLEVSEDLKSLRWTRTQRSLPDTGKRFKDCPCALGSEGFTMGRYYWEVEVTGNRGWRLGVAAESVEREGWISLSPATGFWTERSGDQFYIISSFRSPLPVGQIPGKVGVYLSYESGTVSFYNVDTKSHLHTFTGNKFTEKLYPFFWTWGENQFLRICSGSDPDPEKQQDLGVVTSP</sequence>
<dbReference type="SMART" id="SM00504">
    <property type="entry name" value="Ubox"/>
    <property type="match status" value="1"/>
</dbReference>
<dbReference type="InterPro" id="IPR000315">
    <property type="entry name" value="Znf_B-box"/>
</dbReference>
<dbReference type="Proteomes" id="UP000288216">
    <property type="component" value="Unassembled WGS sequence"/>
</dbReference>
<keyword evidence="2 4" id="KW-0863">Zinc-finger</keyword>
<dbReference type="CDD" id="cd13733">
    <property type="entry name" value="SPRY_PRY_C-I_1"/>
    <property type="match status" value="1"/>
</dbReference>
<dbReference type="STRING" id="75743.A0A401NTL1"/>
<evidence type="ECO:0000259" key="6">
    <source>
        <dbReference type="PROSITE" id="PS50089"/>
    </source>
</evidence>
<dbReference type="InterPro" id="IPR003877">
    <property type="entry name" value="SPRY_dom"/>
</dbReference>
<dbReference type="OMA" id="EKERNSC"/>
<dbReference type="PROSITE" id="PS50089">
    <property type="entry name" value="ZF_RING_2"/>
    <property type="match status" value="1"/>
</dbReference>
<evidence type="ECO:0000259" key="8">
    <source>
        <dbReference type="PROSITE" id="PS50188"/>
    </source>
</evidence>
<dbReference type="SUPFAM" id="SSF57845">
    <property type="entry name" value="B-box zinc-binding domain"/>
    <property type="match status" value="1"/>
</dbReference>
<dbReference type="SUPFAM" id="SSF57850">
    <property type="entry name" value="RING/U-box"/>
    <property type="match status" value="1"/>
</dbReference>
<protein>
    <recommendedName>
        <fullName evidence="11">E3 ubiquitin-protein ligase TRIM39-like</fullName>
    </recommendedName>
</protein>
<dbReference type="FunFam" id="2.60.120.920:FF:000004">
    <property type="entry name" value="Butyrophilin subfamily 1 member A1"/>
    <property type="match status" value="1"/>
</dbReference>
<dbReference type="Gene3D" id="3.30.40.10">
    <property type="entry name" value="Zinc/RING finger domain, C3HC4 (zinc finger)"/>
    <property type="match status" value="1"/>
</dbReference>
<dbReference type="AlphaFoldDB" id="A0A401NTL1"/>
<dbReference type="InterPro" id="IPR050143">
    <property type="entry name" value="TRIM/RBCC"/>
</dbReference>
<feature type="domain" description="RING-type" evidence="6">
    <location>
        <begin position="16"/>
        <end position="55"/>
    </location>
</feature>
<proteinExistence type="predicted"/>
<dbReference type="SUPFAM" id="SSF49899">
    <property type="entry name" value="Concanavalin A-like lectins/glucanases"/>
    <property type="match status" value="1"/>
</dbReference>
<dbReference type="InterPro" id="IPR006574">
    <property type="entry name" value="PRY"/>
</dbReference>
<dbReference type="InterPro" id="IPR013320">
    <property type="entry name" value="ConA-like_dom_sf"/>
</dbReference>
<evidence type="ECO:0000256" key="5">
    <source>
        <dbReference type="SAM" id="Coils"/>
    </source>
</evidence>
<dbReference type="Gene3D" id="3.30.160.60">
    <property type="entry name" value="Classic Zinc Finger"/>
    <property type="match status" value="1"/>
</dbReference>
<dbReference type="GO" id="GO:0004842">
    <property type="term" value="F:ubiquitin-protein transferase activity"/>
    <property type="evidence" value="ECO:0007669"/>
    <property type="project" value="InterPro"/>
</dbReference>
<dbReference type="CDD" id="cd16594">
    <property type="entry name" value="RING-HC_TRIM7-like_C-IV"/>
    <property type="match status" value="1"/>
</dbReference>
<dbReference type="CDD" id="cd19800">
    <property type="entry name" value="Bbox2_xNF7-like"/>
    <property type="match status" value="1"/>
</dbReference>
<evidence type="ECO:0000313" key="10">
    <source>
        <dbReference type="Proteomes" id="UP000288216"/>
    </source>
</evidence>
<dbReference type="InterPro" id="IPR043136">
    <property type="entry name" value="B30.2/SPRY_sf"/>
</dbReference>
<dbReference type="InterPro" id="IPR013083">
    <property type="entry name" value="Znf_RING/FYVE/PHD"/>
</dbReference>